<dbReference type="SUPFAM" id="SSF48498">
    <property type="entry name" value="Tetracyclin repressor-like, C-terminal domain"/>
    <property type="match status" value="1"/>
</dbReference>
<keyword evidence="1" id="KW-0805">Transcription regulation</keyword>
<dbReference type="Gene3D" id="1.10.357.10">
    <property type="entry name" value="Tetracycline Repressor, domain 2"/>
    <property type="match status" value="1"/>
</dbReference>
<dbReference type="SUPFAM" id="SSF46689">
    <property type="entry name" value="Homeodomain-like"/>
    <property type="match status" value="1"/>
</dbReference>
<accession>E3J2C7</accession>
<keyword evidence="2" id="KW-0238">DNA-binding</keyword>
<feature type="domain" description="HTH tetR-type" evidence="4">
    <location>
        <begin position="16"/>
        <end position="62"/>
    </location>
</feature>
<dbReference type="OrthoDB" id="3827407at2"/>
<dbReference type="RefSeq" id="WP_013422420.1">
    <property type="nucleotide sequence ID" value="NC_014666.1"/>
</dbReference>
<dbReference type="InterPro" id="IPR001647">
    <property type="entry name" value="HTH_TetR"/>
</dbReference>
<reference evidence="5 6" key="1">
    <citation type="submission" date="2010-10" db="EMBL/GenBank/DDBJ databases">
        <title>Complete sequence of Frankia sp. EuI1c.</title>
        <authorList>
            <consortium name="US DOE Joint Genome Institute"/>
            <person name="Lucas S."/>
            <person name="Copeland A."/>
            <person name="Lapidus A."/>
            <person name="Cheng J.-F."/>
            <person name="Bruce D."/>
            <person name="Goodwin L."/>
            <person name="Pitluck S."/>
            <person name="Chertkov O."/>
            <person name="Detter J.C."/>
            <person name="Han C."/>
            <person name="Tapia R."/>
            <person name="Land M."/>
            <person name="Hauser L."/>
            <person name="Jeffries C."/>
            <person name="Kyrpides N."/>
            <person name="Ivanova N."/>
            <person name="Mikhailova N."/>
            <person name="Beauchemin N."/>
            <person name="Sen A."/>
            <person name="Sur S.A."/>
            <person name="Gtari M."/>
            <person name="Wall L."/>
            <person name="Tisa L."/>
            <person name="Woyke T."/>
        </authorList>
    </citation>
    <scope>NUCLEOTIDE SEQUENCE [LARGE SCALE GENOMIC DNA]</scope>
    <source>
        <strain evidence="6">DSM 45817 / CECT 9037 / EuI1c</strain>
    </source>
</reference>
<sequence>MSRPLTAKGAATRERIVSAAATLVRAQGAQNTGLDDIRASTATSKSQLFHYFPGGRADLLYAVAVHEAALVIADQQPELDRLGPPPSWRAWRETVVRKYREQGRQCPLRSLTSQLADSDPRVGPLVASMVSDWHALLLAGTTRAGATAPDALATSVLAAVQGGAGLLIATGELGYLETAVDLAIAPLVAAA</sequence>
<dbReference type="Pfam" id="PF00440">
    <property type="entry name" value="TetR_N"/>
    <property type="match status" value="1"/>
</dbReference>
<dbReference type="InterPro" id="IPR036271">
    <property type="entry name" value="Tet_transcr_reg_TetR-rel_C_sf"/>
</dbReference>
<organism evidence="5 6">
    <name type="scientific">Pseudofrankia inefficax (strain DSM 45817 / CECT 9037 / DDB 130130 / EuI1c)</name>
    <name type="common">Frankia inefficax</name>
    <dbReference type="NCBI Taxonomy" id="298654"/>
    <lineage>
        <taxon>Bacteria</taxon>
        <taxon>Bacillati</taxon>
        <taxon>Actinomycetota</taxon>
        <taxon>Actinomycetes</taxon>
        <taxon>Frankiales</taxon>
        <taxon>Frankiaceae</taxon>
        <taxon>Pseudofrankia</taxon>
    </lineage>
</organism>
<dbReference type="EMBL" id="CP002299">
    <property type="protein sequence ID" value="ADP79299.1"/>
    <property type="molecule type" value="Genomic_DNA"/>
</dbReference>
<proteinExistence type="predicted"/>
<dbReference type="KEGG" id="fri:FraEuI1c_1227"/>
<evidence type="ECO:0000313" key="6">
    <source>
        <dbReference type="Proteomes" id="UP000002484"/>
    </source>
</evidence>
<dbReference type="InParanoid" id="E3J2C7"/>
<dbReference type="eggNOG" id="COG1309">
    <property type="taxonomic scope" value="Bacteria"/>
</dbReference>
<dbReference type="HOGENOM" id="CLU_069356_28_1_11"/>
<dbReference type="Proteomes" id="UP000002484">
    <property type="component" value="Chromosome"/>
</dbReference>
<dbReference type="AlphaFoldDB" id="E3J2C7"/>
<dbReference type="STRING" id="298654.FraEuI1c_1227"/>
<dbReference type="InterPro" id="IPR009057">
    <property type="entry name" value="Homeodomain-like_sf"/>
</dbReference>
<name>E3J2C7_PSEI1</name>
<protein>
    <submittedName>
        <fullName evidence="5">Regulatory protein TetR</fullName>
    </submittedName>
</protein>
<evidence type="ECO:0000313" key="5">
    <source>
        <dbReference type="EMBL" id="ADP79299.1"/>
    </source>
</evidence>
<dbReference type="GO" id="GO:0003677">
    <property type="term" value="F:DNA binding"/>
    <property type="evidence" value="ECO:0007669"/>
    <property type="project" value="UniProtKB-KW"/>
</dbReference>
<evidence type="ECO:0000256" key="3">
    <source>
        <dbReference type="ARBA" id="ARBA00023163"/>
    </source>
</evidence>
<dbReference type="PANTHER" id="PTHR47506:SF3">
    <property type="entry name" value="HTH-TYPE TRANSCRIPTIONAL REGULATOR LMRA"/>
    <property type="match status" value="1"/>
</dbReference>
<evidence type="ECO:0000256" key="2">
    <source>
        <dbReference type="ARBA" id="ARBA00023125"/>
    </source>
</evidence>
<dbReference type="PANTHER" id="PTHR47506">
    <property type="entry name" value="TRANSCRIPTIONAL REGULATORY PROTEIN"/>
    <property type="match status" value="1"/>
</dbReference>
<keyword evidence="6" id="KW-1185">Reference proteome</keyword>
<evidence type="ECO:0000259" key="4">
    <source>
        <dbReference type="Pfam" id="PF00440"/>
    </source>
</evidence>
<evidence type="ECO:0000256" key="1">
    <source>
        <dbReference type="ARBA" id="ARBA00023015"/>
    </source>
</evidence>
<gene>
    <name evidence="5" type="ordered locus">FraEuI1c_1227</name>
</gene>
<keyword evidence="3" id="KW-0804">Transcription</keyword>